<protein>
    <submittedName>
        <fullName evidence="2">Uncharacterized protein</fullName>
    </submittedName>
</protein>
<comment type="caution">
    <text evidence="2">The sequence shown here is derived from an EMBL/GenBank/DDBJ whole genome shotgun (WGS) entry which is preliminary data.</text>
</comment>
<organism evidence="2 3">
    <name type="scientific">Pieris brassicae</name>
    <name type="common">White butterfly</name>
    <name type="synonym">Large white butterfly</name>
    <dbReference type="NCBI Taxonomy" id="7116"/>
    <lineage>
        <taxon>Eukaryota</taxon>
        <taxon>Metazoa</taxon>
        <taxon>Ecdysozoa</taxon>
        <taxon>Arthropoda</taxon>
        <taxon>Hexapoda</taxon>
        <taxon>Insecta</taxon>
        <taxon>Pterygota</taxon>
        <taxon>Neoptera</taxon>
        <taxon>Endopterygota</taxon>
        <taxon>Lepidoptera</taxon>
        <taxon>Glossata</taxon>
        <taxon>Ditrysia</taxon>
        <taxon>Papilionoidea</taxon>
        <taxon>Pieridae</taxon>
        <taxon>Pierinae</taxon>
        <taxon>Pieris</taxon>
    </lineage>
</organism>
<evidence type="ECO:0000313" key="3">
    <source>
        <dbReference type="Proteomes" id="UP001152562"/>
    </source>
</evidence>
<dbReference type="Proteomes" id="UP001152562">
    <property type="component" value="Unassembled WGS sequence"/>
</dbReference>
<sequence length="292" mass="33715">MSIGKPLKTRKLLIDILNITRLAYKYMRSSISSQSFTKGREIKTRNTMKLIAGIVFVCFFLLIEAGRVPDNSDISISDELLDDVKNVYSNPEKSLRRRKRHYFPHSRYFLERGMDRNFYESYQDDRRITELEIRLQIQQEQINELLFRRCEPKVIVVPVYLPSSGNTNTSDPLGVRYGVEDEIERERLWGSEDDLNGMRPISLRPVRPSRPMPKQPPVQHGTIQAETSTKAPIITICKTAILICCDKEEDERRKCFLNFNCPKVASSDATCSKSILDRIKNEFIAAYAPDGE</sequence>
<evidence type="ECO:0000313" key="2">
    <source>
        <dbReference type="EMBL" id="CAH4038283.1"/>
    </source>
</evidence>
<gene>
    <name evidence="2" type="ORF">PIBRA_LOCUS13866</name>
</gene>
<accession>A0A9P0TYT0</accession>
<dbReference type="EMBL" id="CALOZG010000086">
    <property type="protein sequence ID" value="CAH4038283.1"/>
    <property type="molecule type" value="Genomic_DNA"/>
</dbReference>
<dbReference type="AlphaFoldDB" id="A0A9P0TYT0"/>
<evidence type="ECO:0000256" key="1">
    <source>
        <dbReference type="SAM" id="MobiDB-lite"/>
    </source>
</evidence>
<keyword evidence="3" id="KW-1185">Reference proteome</keyword>
<reference evidence="2" key="1">
    <citation type="submission" date="2022-05" db="EMBL/GenBank/DDBJ databases">
        <authorList>
            <person name="Okamura Y."/>
        </authorList>
    </citation>
    <scope>NUCLEOTIDE SEQUENCE</scope>
</reference>
<proteinExistence type="predicted"/>
<name>A0A9P0TYT0_PIEBR</name>
<feature type="region of interest" description="Disordered" evidence="1">
    <location>
        <begin position="203"/>
        <end position="224"/>
    </location>
</feature>